<evidence type="ECO:0000313" key="3">
    <source>
        <dbReference type="Proteomes" id="UP000029046"/>
    </source>
</evidence>
<evidence type="ECO:0000259" key="1">
    <source>
        <dbReference type="Pfam" id="PF00462"/>
    </source>
</evidence>
<dbReference type="EMBL" id="JGYX01000003">
    <property type="protein sequence ID" value="KFI60777.1"/>
    <property type="molecule type" value="Genomic_DNA"/>
</dbReference>
<dbReference type="OrthoDB" id="8991911at2"/>
<dbReference type="AlphaFoldDB" id="A0A087APS7"/>
<feature type="domain" description="Glutaredoxin" evidence="1">
    <location>
        <begin position="5"/>
        <end position="59"/>
    </location>
</feature>
<protein>
    <submittedName>
        <fullName evidence="2">Glutaredoxin family protein</fullName>
    </submittedName>
</protein>
<dbReference type="Gene3D" id="3.40.30.10">
    <property type="entry name" value="Glutaredoxin"/>
    <property type="match status" value="1"/>
</dbReference>
<keyword evidence="3" id="KW-1185">Reference proteome</keyword>
<dbReference type="SUPFAM" id="SSF52833">
    <property type="entry name" value="Thioredoxin-like"/>
    <property type="match status" value="1"/>
</dbReference>
<dbReference type="CDD" id="cd02976">
    <property type="entry name" value="NrdH"/>
    <property type="match status" value="1"/>
</dbReference>
<sequence length="84" mass="9488">MASTIEFYGAEWCGDCRRAKQVLDRYHVAYNHHDIESEEGAAERAEQISGQKHIPVLLFEDGTVFVEPTNPQLTGKLKELGLIE</sequence>
<reference evidence="2 3" key="1">
    <citation type="submission" date="2014-03" db="EMBL/GenBank/DDBJ databases">
        <title>Genomics of Bifidobacteria.</title>
        <authorList>
            <person name="Ventura M."/>
            <person name="Milani C."/>
            <person name="Lugli G.A."/>
        </authorList>
    </citation>
    <scope>NUCLEOTIDE SEQUENCE [LARGE SCALE GENOMIC DNA]</scope>
    <source>
        <strain evidence="2 3">LMG 11586</strain>
    </source>
</reference>
<accession>A0A087APS7</accession>
<dbReference type="RefSeq" id="WP_033506602.1">
    <property type="nucleotide sequence ID" value="NZ_JGYX01000003.1"/>
</dbReference>
<gene>
    <name evidence="2" type="ORF">BIGA_1247</name>
</gene>
<dbReference type="InterPro" id="IPR002109">
    <property type="entry name" value="Glutaredoxin"/>
</dbReference>
<dbReference type="PROSITE" id="PS51354">
    <property type="entry name" value="GLUTAREDOXIN_2"/>
    <property type="match status" value="1"/>
</dbReference>
<evidence type="ECO:0000313" key="2">
    <source>
        <dbReference type="EMBL" id="KFI60777.1"/>
    </source>
</evidence>
<comment type="caution">
    <text evidence="2">The sequence shown here is derived from an EMBL/GenBank/DDBJ whole genome shotgun (WGS) entry which is preliminary data.</text>
</comment>
<dbReference type="eggNOG" id="COG0695">
    <property type="taxonomic scope" value="Bacteria"/>
</dbReference>
<name>A0A087APS7_9BIFI</name>
<dbReference type="InterPro" id="IPR036249">
    <property type="entry name" value="Thioredoxin-like_sf"/>
</dbReference>
<dbReference type="Pfam" id="PF00462">
    <property type="entry name" value="Glutaredoxin"/>
    <property type="match status" value="1"/>
</dbReference>
<proteinExistence type="predicted"/>
<organism evidence="2 3">
    <name type="scientific">Bifidobacterium pullorum subsp. gallinarum</name>
    <dbReference type="NCBI Taxonomy" id="78344"/>
    <lineage>
        <taxon>Bacteria</taxon>
        <taxon>Bacillati</taxon>
        <taxon>Actinomycetota</taxon>
        <taxon>Actinomycetes</taxon>
        <taxon>Bifidobacteriales</taxon>
        <taxon>Bifidobacteriaceae</taxon>
        <taxon>Bifidobacterium</taxon>
    </lineage>
</organism>
<dbReference type="Proteomes" id="UP000029046">
    <property type="component" value="Unassembled WGS sequence"/>
</dbReference>